<evidence type="ECO:0000256" key="6">
    <source>
        <dbReference type="ARBA" id="ARBA00022729"/>
    </source>
</evidence>
<dbReference type="GO" id="GO:0032934">
    <property type="term" value="F:sterol binding"/>
    <property type="evidence" value="ECO:0007669"/>
    <property type="project" value="InterPro"/>
</dbReference>
<proteinExistence type="inferred from homology"/>
<dbReference type="PANTHER" id="PTHR11306:SF0">
    <property type="entry name" value="PHOSPHATIDYLGLYCEROL_PHOSPHATIDYLINOSITOL TRANSFER PROTEIN"/>
    <property type="match status" value="1"/>
</dbReference>
<evidence type="ECO:0000256" key="7">
    <source>
        <dbReference type="ARBA" id="ARBA00023055"/>
    </source>
</evidence>
<accession>A0A383UKY6</accession>
<dbReference type="Pfam" id="PF02221">
    <property type="entry name" value="E1_DerP2_DerF2"/>
    <property type="match status" value="1"/>
</dbReference>
<dbReference type="EMBL" id="UNSH01000006">
    <property type="protein sequence ID" value="SZE99932.1"/>
    <property type="molecule type" value="Genomic_DNA"/>
</dbReference>
<sequence length="173" mass="18800">MRLTIRSLTWAVSSLLCAYQFKSVAGISSDESQKIISNDNNIPGNSPVAYCISPEKSILTINSVILTPSTPIPGQKLKIEATGDLSEDIIDGASVKVQAKVGYITLLTMTFDLCDEITKIGESCPLKKGTHNITREVDIPQYIPAGSYKVSADVESVDHKQITCLEATVEFQY</sequence>
<reference evidence="10 11" key="1">
    <citation type="submission" date="2017-11" db="EMBL/GenBank/DDBJ databases">
        <authorList>
            <person name="Kracher B."/>
        </authorList>
    </citation>
    <scope>NUCLEOTIDE SEQUENCE [LARGE SCALE GENOMIC DNA]</scope>
    <source>
        <strain evidence="10 11">RACE1</strain>
    </source>
</reference>
<evidence type="ECO:0000256" key="3">
    <source>
        <dbReference type="ARBA" id="ARBA00011245"/>
    </source>
</evidence>
<protein>
    <recommendedName>
        <fullName evidence="4">Phosphatidylglycerol/phosphatidylinositol transfer protein</fullName>
    </recommendedName>
</protein>
<evidence type="ECO:0000256" key="5">
    <source>
        <dbReference type="ARBA" id="ARBA00022448"/>
    </source>
</evidence>
<evidence type="ECO:0000313" key="11">
    <source>
        <dbReference type="Proteomes" id="UP000275772"/>
    </source>
</evidence>
<dbReference type="InterPro" id="IPR014756">
    <property type="entry name" value="Ig_E-set"/>
</dbReference>
<organism evidence="10 11">
    <name type="scientific">Blumeria hordei</name>
    <name type="common">Barley powdery mildew</name>
    <name type="synonym">Blumeria graminis f. sp. hordei</name>
    <dbReference type="NCBI Taxonomy" id="2867405"/>
    <lineage>
        <taxon>Eukaryota</taxon>
        <taxon>Fungi</taxon>
        <taxon>Dikarya</taxon>
        <taxon>Ascomycota</taxon>
        <taxon>Pezizomycotina</taxon>
        <taxon>Leotiomycetes</taxon>
        <taxon>Erysiphales</taxon>
        <taxon>Erysiphaceae</taxon>
        <taxon>Blumeria</taxon>
    </lineage>
</organism>
<dbReference type="GO" id="GO:0032366">
    <property type="term" value="P:intracellular sterol transport"/>
    <property type="evidence" value="ECO:0007669"/>
    <property type="project" value="InterPro"/>
</dbReference>
<dbReference type="Proteomes" id="UP000275772">
    <property type="component" value="Unassembled WGS sequence"/>
</dbReference>
<dbReference type="InterPro" id="IPR003172">
    <property type="entry name" value="ML_dom"/>
</dbReference>
<dbReference type="AlphaFoldDB" id="A0A383UKY6"/>
<comment type="function">
    <text evidence="1">Catalyzes the intermembrane transfer of phosphatidylglycerol and phosphatidylinositol.</text>
</comment>
<keyword evidence="6 8" id="KW-0732">Signal</keyword>
<gene>
    <name evidence="10" type="ORF">BLGHR1_10653</name>
</gene>
<evidence type="ECO:0000256" key="4">
    <source>
        <dbReference type="ARBA" id="ARBA00016056"/>
    </source>
</evidence>
<dbReference type="Gene3D" id="2.60.40.770">
    <property type="match status" value="1"/>
</dbReference>
<dbReference type="SUPFAM" id="SSF81296">
    <property type="entry name" value="E set domains"/>
    <property type="match status" value="1"/>
</dbReference>
<feature type="chain" id="PRO_5017070384" description="Phosphatidylglycerol/phosphatidylinositol transfer protein" evidence="8">
    <location>
        <begin position="27"/>
        <end position="173"/>
    </location>
</feature>
<evidence type="ECO:0000259" key="9">
    <source>
        <dbReference type="SMART" id="SM00737"/>
    </source>
</evidence>
<feature type="domain" description="MD-2-related lipid-recognition" evidence="9">
    <location>
        <begin position="48"/>
        <end position="169"/>
    </location>
</feature>
<evidence type="ECO:0000256" key="8">
    <source>
        <dbReference type="SAM" id="SignalP"/>
    </source>
</evidence>
<keyword evidence="5" id="KW-0813">Transport</keyword>
<evidence type="ECO:0000256" key="1">
    <source>
        <dbReference type="ARBA" id="ARBA00002053"/>
    </source>
</evidence>
<name>A0A383UKY6_BLUHO</name>
<dbReference type="PANTHER" id="PTHR11306">
    <property type="entry name" value="NIEMANN PICK TYPE C2 PROTEIN NPC2-RELATED"/>
    <property type="match status" value="1"/>
</dbReference>
<feature type="signal peptide" evidence="8">
    <location>
        <begin position="1"/>
        <end position="26"/>
    </location>
</feature>
<comment type="similarity">
    <text evidence="2">Belongs to the NPC2 family.</text>
</comment>
<dbReference type="InterPro" id="IPR033917">
    <property type="entry name" value="ML_PG-PI_TP"/>
</dbReference>
<evidence type="ECO:0000313" key="10">
    <source>
        <dbReference type="EMBL" id="SZE99932.1"/>
    </source>
</evidence>
<evidence type="ECO:0000256" key="2">
    <source>
        <dbReference type="ARBA" id="ARBA00006370"/>
    </source>
</evidence>
<keyword evidence="7" id="KW-0445">Lipid transport</keyword>
<comment type="subunit">
    <text evidence="3">Monomer.</text>
</comment>
<dbReference type="InterPro" id="IPR039670">
    <property type="entry name" value="NPC2-like"/>
</dbReference>
<dbReference type="CDD" id="cd00917">
    <property type="entry name" value="PG-PI_TP"/>
    <property type="match status" value="1"/>
</dbReference>
<dbReference type="SMART" id="SM00737">
    <property type="entry name" value="ML"/>
    <property type="match status" value="1"/>
</dbReference>
<dbReference type="VEuPathDB" id="FungiDB:BLGHR1_10653"/>